<accession>A0A8H4AI27</accession>
<protein>
    <submittedName>
        <fullName evidence="1">Uncharacterized protein</fullName>
    </submittedName>
</protein>
<dbReference type="EMBL" id="WTPW01000575">
    <property type="protein sequence ID" value="KAF0497719.1"/>
    <property type="molecule type" value="Genomic_DNA"/>
</dbReference>
<dbReference type="OrthoDB" id="2429072at2759"/>
<dbReference type="AlphaFoldDB" id="A0A8H4AI27"/>
<proteinExistence type="predicted"/>
<gene>
    <name evidence="1" type="ORF">F8M41_020654</name>
</gene>
<sequence>MDEEMDFIEKHLPIKSNYENVTSFIGVLNSTNDRIINERKGELLEYFIHQFLEKNGIISYINKTLVYLNKNNMPRISDGNIDIHGQYKLLIFLIQSKWLNPKSKILVKDLREFLYTISNQPETSVGFLFQVLNWVMLE</sequence>
<evidence type="ECO:0000313" key="2">
    <source>
        <dbReference type="Proteomes" id="UP000439903"/>
    </source>
</evidence>
<reference evidence="1 2" key="1">
    <citation type="journal article" date="2019" name="Environ. Microbiol.">
        <title>At the nexus of three kingdoms: the genome of the mycorrhizal fungus Gigaspora margarita provides insights into plant, endobacterial and fungal interactions.</title>
        <authorList>
            <person name="Venice F."/>
            <person name="Ghignone S."/>
            <person name="Salvioli di Fossalunga A."/>
            <person name="Amselem J."/>
            <person name="Novero M."/>
            <person name="Xianan X."/>
            <person name="Sedzielewska Toro K."/>
            <person name="Morin E."/>
            <person name="Lipzen A."/>
            <person name="Grigoriev I.V."/>
            <person name="Henrissat B."/>
            <person name="Martin F.M."/>
            <person name="Bonfante P."/>
        </authorList>
    </citation>
    <scope>NUCLEOTIDE SEQUENCE [LARGE SCALE GENOMIC DNA]</scope>
    <source>
        <strain evidence="1 2">BEG34</strain>
    </source>
</reference>
<organism evidence="1 2">
    <name type="scientific">Gigaspora margarita</name>
    <dbReference type="NCBI Taxonomy" id="4874"/>
    <lineage>
        <taxon>Eukaryota</taxon>
        <taxon>Fungi</taxon>
        <taxon>Fungi incertae sedis</taxon>
        <taxon>Mucoromycota</taxon>
        <taxon>Glomeromycotina</taxon>
        <taxon>Glomeromycetes</taxon>
        <taxon>Diversisporales</taxon>
        <taxon>Gigasporaceae</taxon>
        <taxon>Gigaspora</taxon>
    </lineage>
</organism>
<keyword evidence="2" id="KW-1185">Reference proteome</keyword>
<name>A0A8H4AI27_GIGMA</name>
<evidence type="ECO:0000313" key="1">
    <source>
        <dbReference type="EMBL" id="KAF0497719.1"/>
    </source>
</evidence>
<comment type="caution">
    <text evidence="1">The sequence shown here is derived from an EMBL/GenBank/DDBJ whole genome shotgun (WGS) entry which is preliminary data.</text>
</comment>
<dbReference type="Proteomes" id="UP000439903">
    <property type="component" value="Unassembled WGS sequence"/>
</dbReference>